<protein>
    <submittedName>
        <fullName evidence="2">Putative choloylglycine hydrolase</fullName>
    </submittedName>
</protein>
<comment type="caution">
    <text evidence="2">The sequence shown here is derived from an EMBL/GenBank/DDBJ whole genome shotgun (WGS) entry which is preliminary data.</text>
</comment>
<keyword evidence="3" id="KW-1185">Reference proteome</keyword>
<dbReference type="InterPro" id="IPR047794">
    <property type="entry name" value="C45_proenzyme-like"/>
</dbReference>
<dbReference type="PANTHER" id="PTHR34180">
    <property type="entry name" value="PEPTIDASE C45"/>
    <property type="match status" value="1"/>
</dbReference>
<dbReference type="SUPFAM" id="SSF56235">
    <property type="entry name" value="N-terminal nucleophile aminohydrolases (Ntn hydrolases)"/>
    <property type="match status" value="1"/>
</dbReference>
<sequence length="354" mass="41077">MKKIFTNIIQFRGSHYDFGLEQGKQIKNSYIIKNRENQWKIRKPQFRIDPIETKNIFQNVGSKIWEELEGLQDALQWPIERVLLEFGGYRNQIVRSGCSILTGHDYMIRNYDYHPKTYEGRFLVYQPTDSGNASIGVSQRITGRADGMNEKGLSMGYTFIHRKRPGDGFVCHMIGRLILELCDTVEDATALLKEIPHRGSFSYVLKDTSNTDARIVEASPRNVDVLTGNHCTNHFLKQTEENRHYLEDSKRRYNVLETETKQEMNAKEAYYLLNDLDKGLFSTDYRNWAGTIHTSAYFPTTLSVWFALGNNKNPSTLDFSSWVQGKDFDDILLSGEIDTDIPFLHMERADWFHN</sequence>
<dbReference type="EMBL" id="JACHON010000004">
    <property type="protein sequence ID" value="MBB6512575.1"/>
    <property type="molecule type" value="Genomic_DNA"/>
</dbReference>
<evidence type="ECO:0000259" key="1">
    <source>
        <dbReference type="Pfam" id="PF03417"/>
    </source>
</evidence>
<dbReference type="Pfam" id="PF03417">
    <property type="entry name" value="AAT"/>
    <property type="match status" value="1"/>
</dbReference>
<dbReference type="InterPro" id="IPR005079">
    <property type="entry name" value="Peptidase_C45_hydrolase"/>
</dbReference>
<dbReference type="InterPro" id="IPR029055">
    <property type="entry name" value="Ntn_hydrolases_N"/>
</dbReference>
<organism evidence="2 3">
    <name type="scientific">Gracilibacillus halotolerans</name>
    <dbReference type="NCBI Taxonomy" id="74386"/>
    <lineage>
        <taxon>Bacteria</taxon>
        <taxon>Bacillati</taxon>
        <taxon>Bacillota</taxon>
        <taxon>Bacilli</taxon>
        <taxon>Bacillales</taxon>
        <taxon>Bacillaceae</taxon>
        <taxon>Gracilibacillus</taxon>
    </lineage>
</organism>
<dbReference type="CDD" id="cd01935">
    <property type="entry name" value="Ntn_CGH_like"/>
    <property type="match status" value="1"/>
</dbReference>
<gene>
    <name evidence="2" type="ORF">GGQ92_001361</name>
</gene>
<reference evidence="2 3" key="1">
    <citation type="submission" date="2020-08" db="EMBL/GenBank/DDBJ databases">
        <title>Genomic Encyclopedia of Type Strains, Phase IV (KMG-IV): sequencing the most valuable type-strain genomes for metagenomic binning, comparative biology and taxonomic classification.</title>
        <authorList>
            <person name="Goeker M."/>
        </authorList>
    </citation>
    <scope>NUCLEOTIDE SEQUENCE [LARGE SCALE GENOMIC DNA]</scope>
    <source>
        <strain evidence="2 3">DSM 11805</strain>
    </source>
</reference>
<dbReference type="AlphaFoldDB" id="A0A841RN27"/>
<dbReference type="NCBIfam" id="NF040521">
    <property type="entry name" value="C45_proenzyme"/>
    <property type="match status" value="1"/>
</dbReference>
<feature type="domain" description="Peptidase C45 hydrolase" evidence="1">
    <location>
        <begin position="104"/>
        <end position="313"/>
    </location>
</feature>
<proteinExistence type="predicted"/>
<evidence type="ECO:0000313" key="3">
    <source>
        <dbReference type="Proteomes" id="UP000572212"/>
    </source>
</evidence>
<dbReference type="PANTHER" id="PTHR34180:SF1">
    <property type="entry name" value="BETA-ALANYL-DOPAMINE_CARCININE HYDROLASE"/>
    <property type="match status" value="1"/>
</dbReference>
<dbReference type="InterPro" id="IPR047801">
    <property type="entry name" value="Peptidase_C45"/>
</dbReference>
<keyword evidence="2" id="KW-0378">Hydrolase</keyword>
<dbReference type="GO" id="GO:0016787">
    <property type="term" value="F:hydrolase activity"/>
    <property type="evidence" value="ECO:0007669"/>
    <property type="project" value="UniProtKB-KW"/>
</dbReference>
<accession>A0A841RN27</accession>
<name>A0A841RN27_9BACI</name>
<dbReference type="RefSeq" id="WP_184246053.1">
    <property type="nucleotide sequence ID" value="NZ_BAAACU010000028.1"/>
</dbReference>
<evidence type="ECO:0000313" key="2">
    <source>
        <dbReference type="EMBL" id="MBB6512575.1"/>
    </source>
</evidence>
<dbReference type="Gene3D" id="3.60.60.10">
    <property type="entry name" value="Penicillin V Acylase, Chain A"/>
    <property type="match status" value="1"/>
</dbReference>
<dbReference type="Proteomes" id="UP000572212">
    <property type="component" value="Unassembled WGS sequence"/>
</dbReference>